<dbReference type="GO" id="GO:0016791">
    <property type="term" value="F:phosphatase activity"/>
    <property type="evidence" value="ECO:0007669"/>
    <property type="project" value="UniProtKB-ARBA"/>
</dbReference>
<accession>A0A8I2YGS7</accession>
<dbReference type="NCBIfam" id="TIGR01493">
    <property type="entry name" value="HAD-SF-IA-v2"/>
    <property type="match status" value="1"/>
</dbReference>
<dbReference type="SUPFAM" id="SSF56784">
    <property type="entry name" value="HAD-like"/>
    <property type="match status" value="1"/>
</dbReference>
<dbReference type="Proteomes" id="UP000683000">
    <property type="component" value="Unassembled WGS sequence"/>
</dbReference>
<dbReference type="InterPro" id="IPR023214">
    <property type="entry name" value="HAD_sf"/>
</dbReference>
<evidence type="ECO:0000256" key="2">
    <source>
        <dbReference type="ARBA" id="ARBA00022801"/>
    </source>
</evidence>
<dbReference type="PANTHER" id="PTHR43316">
    <property type="entry name" value="HYDROLASE, HALOACID DELAHOGENASE-RELATED"/>
    <property type="match status" value="1"/>
</dbReference>
<reference evidence="3" key="1">
    <citation type="submission" date="2021-03" db="EMBL/GenBank/DDBJ databases">
        <title>Evolutionary innovations through gain and loss of genes in the ectomycorrhizal Boletales.</title>
        <authorList>
            <person name="Wu G."/>
            <person name="Miyauchi S."/>
            <person name="Morin E."/>
            <person name="Yang Z.-L."/>
            <person name="Xu J."/>
            <person name="Martin F.M."/>
        </authorList>
    </citation>
    <scope>NUCLEOTIDE SEQUENCE</scope>
    <source>
        <strain evidence="3">BR01</strain>
    </source>
</reference>
<comment type="caution">
    <text evidence="3">The sequence shown here is derived from an EMBL/GenBank/DDBJ whole genome shotgun (WGS) entry which is preliminary data.</text>
</comment>
<keyword evidence="4" id="KW-1185">Reference proteome</keyword>
<dbReference type="NCBIfam" id="TIGR01428">
    <property type="entry name" value="HAD_type_II"/>
    <property type="match status" value="1"/>
</dbReference>
<organism evidence="3 4">
    <name type="scientific">Boletus reticuloceps</name>
    <dbReference type="NCBI Taxonomy" id="495285"/>
    <lineage>
        <taxon>Eukaryota</taxon>
        <taxon>Fungi</taxon>
        <taxon>Dikarya</taxon>
        <taxon>Basidiomycota</taxon>
        <taxon>Agaricomycotina</taxon>
        <taxon>Agaricomycetes</taxon>
        <taxon>Agaricomycetidae</taxon>
        <taxon>Boletales</taxon>
        <taxon>Boletineae</taxon>
        <taxon>Boletaceae</taxon>
        <taxon>Boletoideae</taxon>
        <taxon>Boletus</taxon>
    </lineage>
</organism>
<dbReference type="PRINTS" id="PR00413">
    <property type="entry name" value="HADHALOGNASE"/>
</dbReference>
<dbReference type="InterPro" id="IPR036412">
    <property type="entry name" value="HAD-like_sf"/>
</dbReference>
<comment type="similarity">
    <text evidence="1">Belongs to the HAD-like hydrolase superfamily. S-2-haloalkanoic acid dehalogenase family.</text>
</comment>
<proteinExistence type="inferred from homology"/>
<dbReference type="AlphaFoldDB" id="A0A8I2YGS7"/>
<dbReference type="GO" id="GO:0019120">
    <property type="term" value="F:hydrolase activity, acting on acid halide bonds, in C-halide compounds"/>
    <property type="evidence" value="ECO:0007669"/>
    <property type="project" value="InterPro"/>
</dbReference>
<dbReference type="InterPro" id="IPR006328">
    <property type="entry name" value="2-HAD"/>
</dbReference>
<gene>
    <name evidence="3" type="ORF">JVT61DRAFT_9475</name>
</gene>
<dbReference type="InterPro" id="IPR006439">
    <property type="entry name" value="HAD-SF_hydro_IA"/>
</dbReference>
<dbReference type="Gene3D" id="1.10.150.240">
    <property type="entry name" value="Putative phosphatase, domain 2"/>
    <property type="match status" value="1"/>
</dbReference>
<keyword evidence="2" id="KW-0378">Hydrolase</keyword>
<dbReference type="PANTHER" id="PTHR43316:SF3">
    <property type="entry name" value="HALOACID DEHALOGENASE, TYPE II (AFU_ORTHOLOGUE AFUA_2G07750)-RELATED"/>
    <property type="match status" value="1"/>
</dbReference>
<dbReference type="InterPro" id="IPR023198">
    <property type="entry name" value="PGP-like_dom2"/>
</dbReference>
<evidence type="ECO:0000256" key="1">
    <source>
        <dbReference type="ARBA" id="ARBA00008106"/>
    </source>
</evidence>
<protein>
    <submittedName>
        <fullName evidence="3">HAD-like domain-containing protein</fullName>
    </submittedName>
</protein>
<dbReference type="InterPro" id="IPR051540">
    <property type="entry name" value="S-2-haloacid_dehalogenase"/>
</dbReference>
<sequence>MSSNAASVLRDVDAYVFDVFGTAVDWFTTLKREVARRADGAFHDKDQDAAEFAREWRKGYYAHIRTVNAGGEGSLNFDIAHRQILDRILASPRWSHLGSLWDDPARSALVQLWHELDVYQDTLPGLTELGKLGTVACLSNGNFRLLLDLAKNNHLPWDGILSTEFFGVYKPTKQAYLAAAYHLDVPPDRLAMVAAHKWDLDGAAQAGLKTVYVPRAAEDSQEVRESVRSKAQGGDVDVVVKDFVELATLAAEARK</sequence>
<dbReference type="Gene3D" id="3.40.50.1000">
    <property type="entry name" value="HAD superfamily/HAD-like"/>
    <property type="match status" value="1"/>
</dbReference>
<evidence type="ECO:0000313" key="4">
    <source>
        <dbReference type="Proteomes" id="UP000683000"/>
    </source>
</evidence>
<evidence type="ECO:0000313" key="3">
    <source>
        <dbReference type="EMBL" id="KAG6371452.1"/>
    </source>
</evidence>
<dbReference type="OrthoDB" id="2363873at2759"/>
<dbReference type="Pfam" id="PF00702">
    <property type="entry name" value="Hydrolase"/>
    <property type="match status" value="1"/>
</dbReference>
<name>A0A8I2YGS7_9AGAM</name>
<dbReference type="EMBL" id="JAGFBS010000034">
    <property type="protein sequence ID" value="KAG6371452.1"/>
    <property type="molecule type" value="Genomic_DNA"/>
</dbReference>